<comment type="caution">
    <text evidence="2">The sequence shown here is derived from an EMBL/GenBank/DDBJ whole genome shotgun (WGS) entry which is preliminary data.</text>
</comment>
<evidence type="ECO:0000256" key="1">
    <source>
        <dbReference type="SAM" id="MobiDB-lite"/>
    </source>
</evidence>
<proteinExistence type="predicted"/>
<accession>A0ABR3YWM0</accession>
<evidence type="ECO:0000313" key="3">
    <source>
        <dbReference type="Proteomes" id="UP001583186"/>
    </source>
</evidence>
<gene>
    <name evidence="2" type="ORF">Sste5346_006970</name>
</gene>
<dbReference type="EMBL" id="JAWCUI010000044">
    <property type="protein sequence ID" value="KAL1892460.1"/>
    <property type="molecule type" value="Genomic_DNA"/>
</dbReference>
<protein>
    <submittedName>
        <fullName evidence="2">Uncharacterized protein</fullName>
    </submittedName>
</protein>
<organism evidence="2 3">
    <name type="scientific">Sporothrix stenoceras</name>
    <dbReference type="NCBI Taxonomy" id="5173"/>
    <lineage>
        <taxon>Eukaryota</taxon>
        <taxon>Fungi</taxon>
        <taxon>Dikarya</taxon>
        <taxon>Ascomycota</taxon>
        <taxon>Pezizomycotina</taxon>
        <taxon>Sordariomycetes</taxon>
        <taxon>Sordariomycetidae</taxon>
        <taxon>Ophiostomatales</taxon>
        <taxon>Ophiostomataceae</taxon>
        <taxon>Sporothrix</taxon>
    </lineage>
</organism>
<name>A0ABR3YWM0_9PEZI</name>
<dbReference type="Proteomes" id="UP001583186">
    <property type="component" value="Unassembled WGS sequence"/>
</dbReference>
<feature type="region of interest" description="Disordered" evidence="1">
    <location>
        <begin position="36"/>
        <end position="71"/>
    </location>
</feature>
<evidence type="ECO:0000313" key="2">
    <source>
        <dbReference type="EMBL" id="KAL1892460.1"/>
    </source>
</evidence>
<sequence length="283" mass="30751">MSSLAEPVFDAKNIDFSLLYKLSILDCDKKSEMDETDDLSAGFHTPSETTAEHDQEPDMQPSTSTSPESAICPPTASWWKGVSPAAALFTPILPPDVKFDPLSQASLPSSYHPNSITAANERPVIFDVAAMSGLLGKTRGSVSIKDMSDAWWNVSDETQHMHDAAASAVRKLHKLTNTGRTDLSSGDDRDPDFGATSLRAKKAIQRSAEAVQQLVFLADAISSQVSRHRFWQWSTWMQNKEIISPADAAAYLLANMEAKEALDKAKAAATQAMAASKATDDYK</sequence>
<reference evidence="2 3" key="1">
    <citation type="journal article" date="2024" name="IMA Fungus">
        <title>IMA Genome - F19 : A genome assembly and annotation guide to empower mycologists, including annotated draft genome sequences of Ceratocystis pirilliformis, Diaporthe australafricana, Fusarium ophioides, Paecilomyces lecythidis, and Sporothrix stenoceras.</title>
        <authorList>
            <person name="Aylward J."/>
            <person name="Wilson A.M."/>
            <person name="Visagie C.M."/>
            <person name="Spraker J."/>
            <person name="Barnes I."/>
            <person name="Buitendag C."/>
            <person name="Ceriani C."/>
            <person name="Del Mar Angel L."/>
            <person name="du Plessis D."/>
            <person name="Fuchs T."/>
            <person name="Gasser K."/>
            <person name="Kramer D."/>
            <person name="Li W."/>
            <person name="Munsamy K."/>
            <person name="Piso A."/>
            <person name="Price J.L."/>
            <person name="Sonnekus B."/>
            <person name="Thomas C."/>
            <person name="van der Nest A."/>
            <person name="van Dijk A."/>
            <person name="van Heerden A."/>
            <person name="van Vuuren N."/>
            <person name="Yilmaz N."/>
            <person name="Duong T.A."/>
            <person name="van der Merwe N.A."/>
            <person name="Wingfield M.J."/>
            <person name="Wingfield B.D."/>
        </authorList>
    </citation>
    <scope>NUCLEOTIDE SEQUENCE [LARGE SCALE GENOMIC DNA]</scope>
    <source>
        <strain evidence="2 3">CMW 5346</strain>
    </source>
</reference>
<keyword evidence="3" id="KW-1185">Reference proteome</keyword>